<comment type="subunit">
    <text evidence="1">Homodimer; disulfide-linked, upon oxidation. 5 homodimers assemble to form a ring-like decamer.</text>
</comment>
<dbReference type="EMBL" id="RAVZ01000033">
    <property type="protein sequence ID" value="RKG92052.1"/>
    <property type="molecule type" value="Genomic_DNA"/>
</dbReference>
<dbReference type="GO" id="GO:0005829">
    <property type="term" value="C:cytosol"/>
    <property type="evidence" value="ECO:0007669"/>
    <property type="project" value="TreeGrafter"/>
</dbReference>
<proteinExistence type="predicted"/>
<dbReference type="InterPro" id="IPR000866">
    <property type="entry name" value="AhpC/TSA"/>
</dbReference>
<sequence length="171" mass="18368">MATATPSLSLPLPSGTRAPSFQLAATPEQSVSLASCAGSPVVLVFYPADFSPVCSDELALFNEVLPELQRHGARVFGVSVDSVWCHLAFARERKLRFPLLADFHPKGEMSQRYHAWREGEGVSERALYVLDGGGVIAWSDVSRPEVNPGVDGVLEALEKLSAGASSREARS</sequence>
<accession>A0A3A8J8L5</accession>
<keyword evidence="5" id="KW-0049">Antioxidant</keyword>
<dbReference type="PANTHER" id="PTHR10681:SF121">
    <property type="entry name" value="ALKYL HYDROPEROXIDE REDUCTASE C"/>
    <property type="match status" value="1"/>
</dbReference>
<dbReference type="Gene3D" id="3.40.30.10">
    <property type="entry name" value="Glutaredoxin"/>
    <property type="match status" value="1"/>
</dbReference>
<dbReference type="GO" id="GO:0045454">
    <property type="term" value="P:cell redox homeostasis"/>
    <property type="evidence" value="ECO:0007669"/>
    <property type="project" value="TreeGrafter"/>
</dbReference>
<keyword evidence="4" id="KW-0575">Peroxidase</keyword>
<evidence type="ECO:0000256" key="8">
    <source>
        <dbReference type="ARBA" id="ARBA00032077"/>
    </source>
</evidence>
<comment type="catalytic activity">
    <reaction evidence="9">
        <text>a hydroperoxide + NADH + H(+) = an alcohol + NAD(+) + H2O</text>
        <dbReference type="Rhea" id="RHEA:62628"/>
        <dbReference type="ChEBI" id="CHEBI:15377"/>
        <dbReference type="ChEBI" id="CHEBI:15378"/>
        <dbReference type="ChEBI" id="CHEBI:30879"/>
        <dbReference type="ChEBI" id="CHEBI:35924"/>
        <dbReference type="ChEBI" id="CHEBI:57540"/>
        <dbReference type="ChEBI" id="CHEBI:57945"/>
        <dbReference type="EC" id="1.11.1.26"/>
    </reaction>
</comment>
<evidence type="ECO:0000313" key="12">
    <source>
        <dbReference type="EMBL" id="RKG92052.1"/>
    </source>
</evidence>
<dbReference type="InterPro" id="IPR024706">
    <property type="entry name" value="Peroxiredoxin_AhpC-typ"/>
</dbReference>
<evidence type="ECO:0000256" key="7">
    <source>
        <dbReference type="ARBA" id="ARBA00023284"/>
    </source>
</evidence>
<keyword evidence="13" id="KW-1185">Reference proteome</keyword>
<dbReference type="EC" id="1.11.1.26" evidence="2"/>
<evidence type="ECO:0000256" key="6">
    <source>
        <dbReference type="ARBA" id="ARBA00023002"/>
    </source>
</evidence>
<dbReference type="Proteomes" id="UP000268094">
    <property type="component" value="Unassembled WGS sequence"/>
</dbReference>
<evidence type="ECO:0000256" key="3">
    <source>
        <dbReference type="ARBA" id="ARBA00017462"/>
    </source>
</evidence>
<dbReference type="PROSITE" id="PS51352">
    <property type="entry name" value="THIOREDOXIN_2"/>
    <property type="match status" value="1"/>
</dbReference>
<evidence type="ECO:0000256" key="9">
    <source>
        <dbReference type="ARBA" id="ARBA00047572"/>
    </source>
</evidence>
<name>A0A3A8J8L5_9BACT</name>
<dbReference type="PIRSF" id="PIRSF000239">
    <property type="entry name" value="AHPC"/>
    <property type="match status" value="1"/>
</dbReference>
<dbReference type="GO" id="GO:0008379">
    <property type="term" value="F:thioredoxin peroxidase activity"/>
    <property type="evidence" value="ECO:0007669"/>
    <property type="project" value="TreeGrafter"/>
</dbReference>
<evidence type="ECO:0000256" key="2">
    <source>
        <dbReference type="ARBA" id="ARBA00013021"/>
    </source>
</evidence>
<dbReference type="OrthoDB" id="9812811at2"/>
<feature type="active site" description="Cysteine sulfenic acid (-SOH) intermediate; for peroxidase activity" evidence="10">
    <location>
        <position position="54"/>
    </location>
</feature>
<gene>
    <name evidence="12" type="ORF">D7V88_07540</name>
</gene>
<dbReference type="GO" id="GO:0102039">
    <property type="term" value="F:NADH-dependent peroxiredoxin activity"/>
    <property type="evidence" value="ECO:0007669"/>
    <property type="project" value="UniProtKB-EC"/>
</dbReference>
<dbReference type="GO" id="GO:0042744">
    <property type="term" value="P:hydrogen peroxide catabolic process"/>
    <property type="evidence" value="ECO:0007669"/>
    <property type="project" value="TreeGrafter"/>
</dbReference>
<evidence type="ECO:0000259" key="11">
    <source>
        <dbReference type="PROSITE" id="PS51352"/>
    </source>
</evidence>
<evidence type="ECO:0000313" key="13">
    <source>
        <dbReference type="Proteomes" id="UP000268094"/>
    </source>
</evidence>
<keyword evidence="6" id="KW-0560">Oxidoreductase</keyword>
<reference evidence="13" key="1">
    <citation type="submission" date="2018-09" db="EMBL/GenBank/DDBJ databases">
        <authorList>
            <person name="Livingstone P.G."/>
            <person name="Whitworth D.E."/>
        </authorList>
    </citation>
    <scope>NUCLEOTIDE SEQUENCE [LARGE SCALE GENOMIC DNA]</scope>
    <source>
        <strain evidence="13">CA054A</strain>
    </source>
</reference>
<protein>
    <recommendedName>
        <fullName evidence="3">Alkyl hydroperoxide reductase C</fullName>
        <ecNumber evidence="2">1.11.1.26</ecNumber>
    </recommendedName>
    <alternativeName>
        <fullName evidence="8">Peroxiredoxin</fullName>
    </alternativeName>
</protein>
<dbReference type="RefSeq" id="WP_120539925.1">
    <property type="nucleotide sequence ID" value="NZ_RAVZ01000033.1"/>
</dbReference>
<dbReference type="SUPFAM" id="SSF52833">
    <property type="entry name" value="Thioredoxin-like"/>
    <property type="match status" value="1"/>
</dbReference>
<dbReference type="InterPro" id="IPR050217">
    <property type="entry name" value="Peroxiredoxin"/>
</dbReference>
<dbReference type="InterPro" id="IPR013766">
    <property type="entry name" value="Thioredoxin_domain"/>
</dbReference>
<organism evidence="12 13">
    <name type="scientific">Corallococcus terminator</name>
    <dbReference type="NCBI Taxonomy" id="2316733"/>
    <lineage>
        <taxon>Bacteria</taxon>
        <taxon>Pseudomonadati</taxon>
        <taxon>Myxococcota</taxon>
        <taxon>Myxococcia</taxon>
        <taxon>Myxococcales</taxon>
        <taxon>Cystobacterineae</taxon>
        <taxon>Myxococcaceae</taxon>
        <taxon>Corallococcus</taxon>
    </lineage>
</organism>
<dbReference type="GO" id="GO:0006979">
    <property type="term" value="P:response to oxidative stress"/>
    <property type="evidence" value="ECO:0007669"/>
    <property type="project" value="TreeGrafter"/>
</dbReference>
<evidence type="ECO:0000256" key="5">
    <source>
        <dbReference type="ARBA" id="ARBA00022862"/>
    </source>
</evidence>
<evidence type="ECO:0000256" key="10">
    <source>
        <dbReference type="PIRSR" id="PIRSR000239-1"/>
    </source>
</evidence>
<dbReference type="Pfam" id="PF00578">
    <property type="entry name" value="AhpC-TSA"/>
    <property type="match status" value="1"/>
</dbReference>
<dbReference type="PANTHER" id="PTHR10681">
    <property type="entry name" value="THIOREDOXIN PEROXIDASE"/>
    <property type="match status" value="1"/>
</dbReference>
<dbReference type="AlphaFoldDB" id="A0A3A8J8L5"/>
<dbReference type="InterPro" id="IPR036249">
    <property type="entry name" value="Thioredoxin-like_sf"/>
</dbReference>
<evidence type="ECO:0000256" key="4">
    <source>
        <dbReference type="ARBA" id="ARBA00022559"/>
    </source>
</evidence>
<evidence type="ECO:0000256" key="1">
    <source>
        <dbReference type="ARBA" id="ARBA00011654"/>
    </source>
</evidence>
<comment type="caution">
    <text evidence="12">The sequence shown here is derived from an EMBL/GenBank/DDBJ whole genome shotgun (WGS) entry which is preliminary data.</text>
</comment>
<feature type="domain" description="Thioredoxin" evidence="11">
    <location>
        <begin position="12"/>
        <end position="162"/>
    </location>
</feature>
<keyword evidence="7" id="KW-0676">Redox-active center</keyword>
<dbReference type="GO" id="GO:0033554">
    <property type="term" value="P:cellular response to stress"/>
    <property type="evidence" value="ECO:0007669"/>
    <property type="project" value="TreeGrafter"/>
</dbReference>